<dbReference type="EMBL" id="BPLR01015313">
    <property type="protein sequence ID" value="GIY75223.1"/>
    <property type="molecule type" value="Genomic_DNA"/>
</dbReference>
<sequence length="108" mass="12330">MKAYLKSPSHCRTLGVNGCCWHKPYPSRNLFSPPNELCSPLRMNKRCFGARREHQGKERNPINWKAGNQHGPESKVARYLLPVITIIGNSPANGLRRLSNEISRLRNH</sequence>
<evidence type="ECO:0000313" key="1">
    <source>
        <dbReference type="EMBL" id="GIY75223.1"/>
    </source>
</evidence>
<reference evidence="1 2" key="1">
    <citation type="submission" date="2021-06" db="EMBL/GenBank/DDBJ databases">
        <title>Caerostris extrusa draft genome.</title>
        <authorList>
            <person name="Kono N."/>
            <person name="Arakawa K."/>
        </authorList>
    </citation>
    <scope>NUCLEOTIDE SEQUENCE [LARGE SCALE GENOMIC DNA]</scope>
</reference>
<evidence type="ECO:0000313" key="2">
    <source>
        <dbReference type="Proteomes" id="UP001054945"/>
    </source>
</evidence>
<accession>A0AAV4VZ03</accession>
<dbReference type="Proteomes" id="UP001054945">
    <property type="component" value="Unassembled WGS sequence"/>
</dbReference>
<organism evidence="1 2">
    <name type="scientific">Caerostris extrusa</name>
    <name type="common">Bark spider</name>
    <name type="synonym">Caerostris bankana</name>
    <dbReference type="NCBI Taxonomy" id="172846"/>
    <lineage>
        <taxon>Eukaryota</taxon>
        <taxon>Metazoa</taxon>
        <taxon>Ecdysozoa</taxon>
        <taxon>Arthropoda</taxon>
        <taxon>Chelicerata</taxon>
        <taxon>Arachnida</taxon>
        <taxon>Araneae</taxon>
        <taxon>Araneomorphae</taxon>
        <taxon>Entelegynae</taxon>
        <taxon>Araneoidea</taxon>
        <taxon>Araneidae</taxon>
        <taxon>Caerostris</taxon>
    </lineage>
</organism>
<name>A0AAV4VZ03_CAEEX</name>
<dbReference type="AlphaFoldDB" id="A0AAV4VZ03"/>
<gene>
    <name evidence="1" type="ORF">CEXT_447461</name>
</gene>
<comment type="caution">
    <text evidence="1">The sequence shown here is derived from an EMBL/GenBank/DDBJ whole genome shotgun (WGS) entry which is preliminary data.</text>
</comment>
<proteinExistence type="predicted"/>
<protein>
    <submittedName>
        <fullName evidence="1">Uncharacterized protein</fullName>
    </submittedName>
</protein>
<keyword evidence="2" id="KW-1185">Reference proteome</keyword>